<reference evidence="3 4" key="1">
    <citation type="submission" date="2018-10" db="EMBL/GenBank/DDBJ databases">
        <title>Genomic Encyclopedia of Archaeal and Bacterial Type Strains, Phase II (KMG-II): from individual species to whole genera.</title>
        <authorList>
            <person name="Goeker M."/>
        </authorList>
    </citation>
    <scope>NUCLEOTIDE SEQUENCE [LARGE SCALE GENOMIC DNA]</scope>
    <source>
        <strain evidence="3 4">DSM 11927</strain>
    </source>
</reference>
<accession>A0A495R837</accession>
<evidence type="ECO:0000256" key="1">
    <source>
        <dbReference type="ARBA" id="ARBA00023172"/>
    </source>
</evidence>
<dbReference type="Proteomes" id="UP000268233">
    <property type="component" value="Unassembled WGS sequence"/>
</dbReference>
<dbReference type="Gene3D" id="1.10.443.10">
    <property type="entry name" value="Intergrase catalytic core"/>
    <property type="match status" value="1"/>
</dbReference>
<evidence type="ECO:0000313" key="3">
    <source>
        <dbReference type="EMBL" id="RKS83370.1"/>
    </source>
</evidence>
<name>A0A495R837_9EURY</name>
<sequence length="423" mass="46544">MPGEGSIPELYMPVARGTVYMTDNPASAVDTMVDRLEDGHYDISDADRDLLLDLDRQIRLLGPSEFSDHRHEFLLRRGLIIAKRVGGLADGVDDREAAEDIVQWINTEQTGSPETNKDYRVAFRTIGKIVTDGDEYPDAVEWVPGGYPDNYDPAPNPATMLDWADDIQPMLDACLNSRDRALVALAWDLGPRPGELYDLTPGDIVDHDYGLQVTLNGKNGRRSPVLVPSVPYVRRWLDDHPGGDTDPLWCKLSSPESISNNRVRDALKDVADRAGVDKTVTPTHFRKSSASYLASQGVSQAHLEEHHGWTRGSDIASRYIAVFDDASEREIARAHGLDVEADEPDAVGPLVCPRCEQKTPREKDACVWCGQVLSQTAAEGAERQRQDAMDSMVAADSDLAEAIATVEAEIGDDVSIRIEGLDE</sequence>
<evidence type="ECO:0000259" key="2">
    <source>
        <dbReference type="PROSITE" id="PS51898"/>
    </source>
</evidence>
<dbReference type="AlphaFoldDB" id="A0A495R837"/>
<dbReference type="InterPro" id="IPR002104">
    <property type="entry name" value="Integrase_catalytic"/>
</dbReference>
<organism evidence="3 4">
    <name type="scientific">Haloarcula quadrata</name>
    <dbReference type="NCBI Taxonomy" id="182779"/>
    <lineage>
        <taxon>Archaea</taxon>
        <taxon>Methanobacteriati</taxon>
        <taxon>Methanobacteriota</taxon>
        <taxon>Stenosarchaea group</taxon>
        <taxon>Halobacteria</taxon>
        <taxon>Halobacteriales</taxon>
        <taxon>Haloarculaceae</taxon>
        <taxon>Haloarcula</taxon>
    </lineage>
</organism>
<dbReference type="GO" id="GO:0015074">
    <property type="term" value="P:DNA integration"/>
    <property type="evidence" value="ECO:0007669"/>
    <property type="project" value="InterPro"/>
</dbReference>
<gene>
    <name evidence="3" type="ORF">BDK61_2753</name>
</gene>
<dbReference type="InterPro" id="IPR011010">
    <property type="entry name" value="DNA_brk_join_enz"/>
</dbReference>
<dbReference type="GO" id="GO:0006310">
    <property type="term" value="P:DNA recombination"/>
    <property type="evidence" value="ECO:0007669"/>
    <property type="project" value="UniProtKB-KW"/>
</dbReference>
<dbReference type="EMBL" id="RBWW01000001">
    <property type="protein sequence ID" value="RKS83370.1"/>
    <property type="molecule type" value="Genomic_DNA"/>
</dbReference>
<keyword evidence="1" id="KW-0233">DNA recombination</keyword>
<feature type="domain" description="Tyr recombinase" evidence="2">
    <location>
        <begin position="155"/>
        <end position="333"/>
    </location>
</feature>
<dbReference type="SUPFAM" id="SSF56349">
    <property type="entry name" value="DNA breaking-rejoining enzymes"/>
    <property type="match status" value="1"/>
</dbReference>
<evidence type="ECO:0000313" key="4">
    <source>
        <dbReference type="Proteomes" id="UP000268233"/>
    </source>
</evidence>
<keyword evidence="4" id="KW-1185">Reference proteome</keyword>
<dbReference type="Pfam" id="PF00589">
    <property type="entry name" value="Phage_integrase"/>
    <property type="match status" value="1"/>
</dbReference>
<dbReference type="GO" id="GO:0003677">
    <property type="term" value="F:DNA binding"/>
    <property type="evidence" value="ECO:0007669"/>
    <property type="project" value="InterPro"/>
</dbReference>
<dbReference type="InterPro" id="IPR013762">
    <property type="entry name" value="Integrase-like_cat_sf"/>
</dbReference>
<comment type="caution">
    <text evidence="3">The sequence shown here is derived from an EMBL/GenBank/DDBJ whole genome shotgun (WGS) entry which is preliminary data.</text>
</comment>
<dbReference type="CDD" id="cd00397">
    <property type="entry name" value="DNA_BRE_C"/>
    <property type="match status" value="1"/>
</dbReference>
<proteinExistence type="predicted"/>
<protein>
    <submittedName>
        <fullName evidence="3">Phage integrase family protein</fullName>
    </submittedName>
</protein>
<dbReference type="PROSITE" id="PS51898">
    <property type="entry name" value="TYR_RECOMBINASE"/>
    <property type="match status" value="1"/>
</dbReference>